<evidence type="ECO:0000256" key="1">
    <source>
        <dbReference type="SAM" id="MobiDB-lite"/>
    </source>
</evidence>
<gene>
    <name evidence="2" type="ORF">VOLCADRAFT_92197</name>
</gene>
<feature type="compositionally biased region" description="Low complexity" evidence="1">
    <location>
        <begin position="1050"/>
        <end position="1066"/>
    </location>
</feature>
<feature type="compositionally biased region" description="Low complexity" evidence="1">
    <location>
        <begin position="1025"/>
        <end position="1036"/>
    </location>
</feature>
<evidence type="ECO:0000313" key="3">
    <source>
        <dbReference type="Proteomes" id="UP000001058"/>
    </source>
</evidence>
<evidence type="ECO:0000313" key="2">
    <source>
        <dbReference type="EMBL" id="EFJ47458.1"/>
    </source>
</evidence>
<feature type="region of interest" description="Disordered" evidence="1">
    <location>
        <begin position="34"/>
        <end position="163"/>
    </location>
</feature>
<dbReference type="EMBL" id="GL378345">
    <property type="protein sequence ID" value="EFJ47458.1"/>
    <property type="molecule type" value="Genomic_DNA"/>
</dbReference>
<name>D8TYV4_VOLCA</name>
<feature type="region of interest" description="Disordered" evidence="1">
    <location>
        <begin position="428"/>
        <end position="463"/>
    </location>
</feature>
<organism evidence="3">
    <name type="scientific">Volvox carteri f. nagariensis</name>
    <dbReference type="NCBI Taxonomy" id="3068"/>
    <lineage>
        <taxon>Eukaryota</taxon>
        <taxon>Viridiplantae</taxon>
        <taxon>Chlorophyta</taxon>
        <taxon>core chlorophytes</taxon>
        <taxon>Chlorophyceae</taxon>
        <taxon>CS clade</taxon>
        <taxon>Chlamydomonadales</taxon>
        <taxon>Volvocaceae</taxon>
        <taxon>Volvox</taxon>
    </lineage>
</organism>
<feature type="region of interest" description="Disordered" evidence="1">
    <location>
        <begin position="739"/>
        <end position="763"/>
    </location>
</feature>
<dbReference type="RefSeq" id="XP_002951647.1">
    <property type="nucleotide sequence ID" value="XM_002951601.1"/>
</dbReference>
<feature type="region of interest" description="Disordered" evidence="1">
    <location>
        <begin position="898"/>
        <end position="938"/>
    </location>
</feature>
<dbReference type="InParanoid" id="D8TYV4"/>
<feature type="region of interest" description="Disordered" evidence="1">
    <location>
        <begin position="1025"/>
        <end position="1066"/>
    </location>
</feature>
<feature type="compositionally biased region" description="Acidic residues" evidence="1">
    <location>
        <begin position="295"/>
        <end position="309"/>
    </location>
</feature>
<feature type="compositionally biased region" description="Low complexity" evidence="1">
    <location>
        <begin position="101"/>
        <end position="120"/>
    </location>
</feature>
<feature type="region of interest" description="Disordered" evidence="1">
    <location>
        <begin position="279"/>
        <end position="309"/>
    </location>
</feature>
<dbReference type="KEGG" id="vcn:VOLCADRAFT_92197"/>
<proteinExistence type="predicted"/>
<feature type="compositionally biased region" description="Gly residues" evidence="1">
    <location>
        <begin position="919"/>
        <end position="929"/>
    </location>
</feature>
<sequence length="1066" mass="105596">MEKDKNLDSALRRGLENIQLLRNFHASTRNEELREATSDAVNRGFREQSSWWLSKNGAPNSSRESLASSGKSARRPVSATAARRFATPDEDGILVSSSDPAGSEAASRVAAARANTASSGDGDGSGGGGGGERGFNRGSSWHGGRAVQTANLGKPSNGGGGGGRMSFRSVAEVAMGAAAAAAAVAAAEAMPASGGDGDDGNSDRNHHRNNSNTAFERVAWALQRATRPASASGALMYDGGGDAAVPNHESAVPIRAPRGCPRYTIQLFETQRQLQRRLARDLSSGRSHESLLLDSEGDGDEEVEGEDGEDLQMERVGAAAGVSGGGGGGGAGLGGIFLGTGFRALADEEPASDLKSLAEESAIASAAARVMASVGDVKSPRGDRAYVGLIGNGSARGAGAANRDPSEPPPPPAAEAEVQSWQQALGLATDKAAKTRSVRRQHSNLLRKNAGAKAQPARVSSPGVLLSLSRGGGGAGADDGDAATAAVAAAAATPSGPGGNPVLMPTPPPPDTIPAAGLRPGRGHRYVVQGDCAPSTPNRPAAAAAAAAAPELHPGRIRLGSSPFRSRVVMESTGALALEAAAAASPLVAASAAAAAAGGGSPAAGVAAVAAAAGVRARLRVLSQSLAEEDSRRVSMASTAALGRSILAPSSQRPSLTAVTASATNALGTAVVPEPAVECINIVSPTASRRTHLRNASRQTEEYDADMTTLAARADSPARGGDGVGGGGAAAAALNSSLRHREAHDAAPDGSHGPSCRTSMSPPRGVQFLAASSAAAAAAAAATRTIRPKSAMVGNAAASPAVAALLLRCHRSPARVQPAGPESGSASTSNSTSDAAAVAAMAAAATAAIKAVPAAASSAAAVATSTAAAAGPAGNGTITAAATIGTTAAAMPAPAIITTPADTSPRTMLAGKGSRSGSRSGGGGGGGGSCRLHRSSTPITDDDVQQVLMRYSHSRGGTTWDSGRLTPTFPRTNAFGAGFTHTKTAYKASGDACSASYCGGGRASHSGANNSLAVIGVRVCISRAASSRSGNGSSSSVGHTDDTAPPSPSPSQQSLRPRSASPAIRR</sequence>
<reference evidence="2 3" key="1">
    <citation type="journal article" date="2010" name="Science">
        <title>Genomic analysis of organismal complexity in the multicellular green alga Volvox carteri.</title>
        <authorList>
            <person name="Prochnik S.E."/>
            <person name="Umen J."/>
            <person name="Nedelcu A.M."/>
            <person name="Hallmann A."/>
            <person name="Miller S.M."/>
            <person name="Nishii I."/>
            <person name="Ferris P."/>
            <person name="Kuo A."/>
            <person name="Mitros T."/>
            <person name="Fritz-Laylin L.K."/>
            <person name="Hellsten U."/>
            <person name="Chapman J."/>
            <person name="Simakov O."/>
            <person name="Rensing S.A."/>
            <person name="Terry A."/>
            <person name="Pangilinan J."/>
            <person name="Kapitonov V."/>
            <person name="Jurka J."/>
            <person name="Salamov A."/>
            <person name="Shapiro H."/>
            <person name="Schmutz J."/>
            <person name="Grimwood J."/>
            <person name="Lindquist E."/>
            <person name="Lucas S."/>
            <person name="Grigoriev I.V."/>
            <person name="Schmitt R."/>
            <person name="Kirk D."/>
            <person name="Rokhsar D.S."/>
        </authorList>
    </citation>
    <scope>NUCLEOTIDE SEQUENCE [LARGE SCALE GENOMIC DNA]</scope>
    <source>
        <strain evidence="3">f. Nagariensis / Eve</strain>
    </source>
</reference>
<dbReference type="AlphaFoldDB" id="D8TYV4"/>
<protein>
    <submittedName>
        <fullName evidence="2">Uncharacterized protein</fullName>
    </submittedName>
</protein>
<keyword evidence="3" id="KW-1185">Reference proteome</keyword>
<feature type="compositionally biased region" description="Gly residues" evidence="1">
    <location>
        <begin position="121"/>
        <end position="133"/>
    </location>
</feature>
<accession>D8TYV4</accession>
<dbReference type="Proteomes" id="UP000001058">
    <property type="component" value="Unassembled WGS sequence"/>
</dbReference>
<feature type="region of interest" description="Disordered" evidence="1">
    <location>
        <begin position="190"/>
        <end position="209"/>
    </location>
</feature>
<feature type="region of interest" description="Disordered" evidence="1">
    <location>
        <begin position="395"/>
        <end position="414"/>
    </location>
</feature>
<dbReference type="GeneID" id="9615731"/>
<dbReference type="STRING" id="3068.D8TYV4"/>
<feature type="compositionally biased region" description="Polar residues" evidence="1">
    <location>
        <begin position="47"/>
        <end position="71"/>
    </location>
</feature>
<dbReference type="OrthoDB" id="553267at2759"/>